<evidence type="ECO:0000259" key="4">
    <source>
        <dbReference type="PROSITE" id="PS50949"/>
    </source>
</evidence>
<dbReference type="CDD" id="cd07377">
    <property type="entry name" value="WHTH_GntR"/>
    <property type="match status" value="1"/>
</dbReference>
<dbReference type="InterPro" id="IPR011663">
    <property type="entry name" value="UTRA"/>
</dbReference>
<dbReference type="PANTHER" id="PTHR44846:SF1">
    <property type="entry name" value="MANNOSYL-D-GLYCERATE TRANSPORT_METABOLISM SYSTEM REPRESSOR MNGR-RELATED"/>
    <property type="match status" value="1"/>
</dbReference>
<evidence type="ECO:0000313" key="5">
    <source>
        <dbReference type="EMBL" id="MST59632.1"/>
    </source>
</evidence>
<reference evidence="5 6" key="1">
    <citation type="submission" date="2019-08" db="EMBL/GenBank/DDBJ databases">
        <title>In-depth cultivation of the pig gut microbiome towards novel bacterial diversity and tailored functional studies.</title>
        <authorList>
            <person name="Wylensek D."/>
            <person name="Hitch T.C.A."/>
            <person name="Clavel T."/>
        </authorList>
    </citation>
    <scope>NUCLEOTIDE SEQUENCE [LARGE SCALE GENOMIC DNA]</scope>
    <source>
        <strain evidence="5 6">WB01_CNA04</strain>
    </source>
</reference>
<evidence type="ECO:0000256" key="2">
    <source>
        <dbReference type="ARBA" id="ARBA00023125"/>
    </source>
</evidence>
<comment type="caution">
    <text evidence="5">The sequence shown here is derived from an EMBL/GenBank/DDBJ whole genome shotgun (WGS) entry which is preliminary data.</text>
</comment>
<accession>A0A6N7X5W9</accession>
<dbReference type="AlphaFoldDB" id="A0A6N7X5W9"/>
<dbReference type="RefSeq" id="WP_154539540.1">
    <property type="nucleotide sequence ID" value="NZ_VUND01000001.1"/>
</dbReference>
<dbReference type="PRINTS" id="PR00035">
    <property type="entry name" value="HTHGNTR"/>
</dbReference>
<name>A0A6N7X5W9_9ACTN</name>
<dbReference type="PANTHER" id="PTHR44846">
    <property type="entry name" value="MANNOSYL-D-GLYCERATE TRANSPORT/METABOLISM SYSTEM REPRESSOR MNGR-RELATED"/>
    <property type="match status" value="1"/>
</dbReference>
<dbReference type="Proteomes" id="UP000434342">
    <property type="component" value="Unassembled WGS sequence"/>
</dbReference>
<keyword evidence="3" id="KW-0804">Transcription</keyword>
<dbReference type="EMBL" id="VUND01000001">
    <property type="protein sequence ID" value="MST59632.1"/>
    <property type="molecule type" value="Genomic_DNA"/>
</dbReference>
<keyword evidence="1" id="KW-0805">Transcription regulation</keyword>
<dbReference type="Gene3D" id="1.10.10.10">
    <property type="entry name" value="Winged helix-like DNA-binding domain superfamily/Winged helix DNA-binding domain"/>
    <property type="match status" value="1"/>
</dbReference>
<dbReference type="SMART" id="SM00866">
    <property type="entry name" value="UTRA"/>
    <property type="match status" value="1"/>
</dbReference>
<organism evidence="5 6">
    <name type="scientific">Parafannyhessea umbonata</name>
    <dbReference type="NCBI Taxonomy" id="604330"/>
    <lineage>
        <taxon>Bacteria</taxon>
        <taxon>Bacillati</taxon>
        <taxon>Actinomycetota</taxon>
        <taxon>Coriobacteriia</taxon>
        <taxon>Coriobacteriales</taxon>
        <taxon>Atopobiaceae</taxon>
        <taxon>Parafannyhessea</taxon>
    </lineage>
</organism>
<gene>
    <name evidence="5" type="ORF">FYJ69_01725</name>
</gene>
<dbReference type="InterPro" id="IPR036388">
    <property type="entry name" value="WH-like_DNA-bd_sf"/>
</dbReference>
<feature type="domain" description="HTH gntR-type" evidence="4">
    <location>
        <begin position="8"/>
        <end position="76"/>
    </location>
</feature>
<proteinExistence type="predicted"/>
<dbReference type="Pfam" id="PF00392">
    <property type="entry name" value="GntR"/>
    <property type="match status" value="1"/>
</dbReference>
<dbReference type="GO" id="GO:0003677">
    <property type="term" value="F:DNA binding"/>
    <property type="evidence" value="ECO:0007669"/>
    <property type="project" value="UniProtKB-KW"/>
</dbReference>
<dbReference type="InterPro" id="IPR028978">
    <property type="entry name" value="Chorismate_lyase_/UTRA_dom_sf"/>
</dbReference>
<dbReference type="SUPFAM" id="SSF64288">
    <property type="entry name" value="Chorismate lyase-like"/>
    <property type="match status" value="1"/>
</dbReference>
<dbReference type="GO" id="GO:0003700">
    <property type="term" value="F:DNA-binding transcription factor activity"/>
    <property type="evidence" value="ECO:0007669"/>
    <property type="project" value="InterPro"/>
</dbReference>
<dbReference type="Gene3D" id="3.40.1410.10">
    <property type="entry name" value="Chorismate lyase-like"/>
    <property type="match status" value="1"/>
</dbReference>
<evidence type="ECO:0000256" key="1">
    <source>
        <dbReference type="ARBA" id="ARBA00023015"/>
    </source>
</evidence>
<keyword evidence="2" id="KW-0238">DNA-binding</keyword>
<dbReference type="SMART" id="SM00345">
    <property type="entry name" value="HTH_GNTR"/>
    <property type="match status" value="1"/>
</dbReference>
<evidence type="ECO:0000256" key="3">
    <source>
        <dbReference type="ARBA" id="ARBA00023163"/>
    </source>
</evidence>
<dbReference type="GO" id="GO:0045892">
    <property type="term" value="P:negative regulation of DNA-templated transcription"/>
    <property type="evidence" value="ECO:0007669"/>
    <property type="project" value="TreeGrafter"/>
</dbReference>
<dbReference type="SUPFAM" id="SSF46785">
    <property type="entry name" value="Winged helix' DNA-binding domain"/>
    <property type="match status" value="1"/>
</dbReference>
<protein>
    <submittedName>
        <fullName evidence="5">GntR family transcriptional regulator</fullName>
    </submittedName>
</protein>
<dbReference type="Pfam" id="PF07702">
    <property type="entry name" value="UTRA"/>
    <property type="match status" value="1"/>
</dbReference>
<dbReference type="InterPro" id="IPR000524">
    <property type="entry name" value="Tscrpt_reg_HTH_GntR"/>
</dbReference>
<evidence type="ECO:0000313" key="6">
    <source>
        <dbReference type="Proteomes" id="UP000434342"/>
    </source>
</evidence>
<dbReference type="PROSITE" id="PS50949">
    <property type="entry name" value="HTH_GNTR"/>
    <property type="match status" value="1"/>
</dbReference>
<dbReference type="InterPro" id="IPR036390">
    <property type="entry name" value="WH_DNA-bd_sf"/>
</dbReference>
<dbReference type="InterPro" id="IPR050679">
    <property type="entry name" value="Bact_HTH_transcr_reg"/>
</dbReference>
<sequence>MHEIDENSPIFMQLREVVRERITTGEYAPGVAIPSENALAQTYGINRLTVRSALDGLVKEGLLKRIQGKGVFVVGKRIERNLDYLTGFHKAIEGGMSNPYVKILEKEKRRAGYVYAHELGISPDDDVFYIKRLCYADGKPISLETVFVPCELFPNLMDVDLEVFSLQDVYGFYGSAPDRAWQTLDIVSAEPKLARMLELGENRNVLLFTCYTYRADGRTIEYMQSYNRSDSCFFTVKVTNG</sequence>